<name>A0AAN6WPH6_9PEZI</name>
<feature type="modified residue" description="N6-(pyridoxal phosphate)lysine" evidence="5">
    <location>
        <position position="292"/>
    </location>
</feature>
<dbReference type="Gene3D" id="3.90.1150.10">
    <property type="entry name" value="Aspartate Aminotransferase, domain 1"/>
    <property type="match status" value="1"/>
</dbReference>
<evidence type="ECO:0000256" key="4">
    <source>
        <dbReference type="ARBA" id="ARBA00022898"/>
    </source>
</evidence>
<comment type="similarity">
    <text evidence="5 6">Belongs to the kynureninase family.</text>
</comment>
<comment type="function">
    <text evidence="5 6">Catalyzes the cleavage of L-kynurenine (L-Kyn) and L-3-hydroxykynurenine (L-3OHKyn) into anthranilic acid (AA) and 3-hydroxyanthranilic acid (3-OHAA), respectively.</text>
</comment>
<dbReference type="GO" id="GO:0005737">
    <property type="term" value="C:cytoplasm"/>
    <property type="evidence" value="ECO:0007669"/>
    <property type="project" value="UniProtKB-SubCell"/>
</dbReference>
<dbReference type="NCBIfam" id="TIGR01814">
    <property type="entry name" value="kynureninase"/>
    <property type="match status" value="1"/>
</dbReference>
<comment type="subunit">
    <text evidence="5 6">Homodimer.</text>
</comment>
<evidence type="ECO:0000313" key="8">
    <source>
        <dbReference type="EMBL" id="KAK4183977.1"/>
    </source>
</evidence>
<dbReference type="PIRSF" id="PIRSF038800">
    <property type="entry name" value="KYNU"/>
    <property type="match status" value="1"/>
</dbReference>
<dbReference type="Proteomes" id="UP001302126">
    <property type="component" value="Unassembled WGS sequence"/>
</dbReference>
<evidence type="ECO:0000313" key="9">
    <source>
        <dbReference type="Proteomes" id="UP001302126"/>
    </source>
</evidence>
<dbReference type="Gene3D" id="3.40.640.10">
    <property type="entry name" value="Type I PLP-dependent aspartate aminotransferase-like (Major domain)"/>
    <property type="match status" value="1"/>
</dbReference>
<feature type="binding site" evidence="5">
    <location>
        <begin position="181"/>
        <end position="184"/>
    </location>
    <ligand>
        <name>pyridoxal 5'-phosphate</name>
        <dbReference type="ChEBI" id="CHEBI:597326"/>
    </ligand>
</feature>
<dbReference type="EMBL" id="MU864512">
    <property type="protein sequence ID" value="KAK4183977.1"/>
    <property type="molecule type" value="Genomic_DNA"/>
</dbReference>
<proteinExistence type="inferred from homology"/>
<dbReference type="GO" id="GO:0034354">
    <property type="term" value="P:'de novo' NAD+ biosynthetic process from L-tryptophan"/>
    <property type="evidence" value="ECO:0007669"/>
    <property type="project" value="UniProtKB-UniRule"/>
</dbReference>
<dbReference type="AlphaFoldDB" id="A0AAN6WPH6"/>
<evidence type="ECO:0000256" key="1">
    <source>
        <dbReference type="ARBA" id="ARBA00022490"/>
    </source>
</evidence>
<evidence type="ECO:0000256" key="3">
    <source>
        <dbReference type="ARBA" id="ARBA00022801"/>
    </source>
</evidence>
<evidence type="ECO:0000256" key="5">
    <source>
        <dbReference type="HAMAP-Rule" id="MF_03017"/>
    </source>
</evidence>
<feature type="binding site" evidence="5">
    <location>
        <position position="349"/>
    </location>
    <ligand>
        <name>pyridoxal 5'-phosphate</name>
        <dbReference type="ChEBI" id="CHEBI:597326"/>
    </ligand>
</feature>
<comment type="caution">
    <text evidence="8">The sequence shown here is derived from an EMBL/GenBank/DDBJ whole genome shotgun (WGS) entry which is preliminary data.</text>
</comment>
<evidence type="ECO:0000256" key="2">
    <source>
        <dbReference type="ARBA" id="ARBA00022642"/>
    </source>
</evidence>
<dbReference type="InterPro" id="IPR015421">
    <property type="entry name" value="PyrdxlP-dep_Trfase_major"/>
</dbReference>
<dbReference type="GO" id="GO:0030170">
    <property type="term" value="F:pyridoxal phosphate binding"/>
    <property type="evidence" value="ECO:0007669"/>
    <property type="project" value="UniProtKB-UniRule"/>
</dbReference>
<comment type="subcellular location">
    <subcellularLocation>
        <location evidence="5 6">Cytoplasm</location>
    </subcellularLocation>
</comment>
<comment type="catalytic activity">
    <reaction evidence="5 6">
        <text>L-kynurenine + H2O = anthranilate + L-alanine + H(+)</text>
        <dbReference type="Rhea" id="RHEA:16813"/>
        <dbReference type="ChEBI" id="CHEBI:15377"/>
        <dbReference type="ChEBI" id="CHEBI:15378"/>
        <dbReference type="ChEBI" id="CHEBI:16567"/>
        <dbReference type="ChEBI" id="CHEBI:57959"/>
        <dbReference type="ChEBI" id="CHEBI:57972"/>
        <dbReference type="EC" id="3.7.1.3"/>
    </reaction>
</comment>
<dbReference type="GO" id="GO:0043420">
    <property type="term" value="P:anthranilate metabolic process"/>
    <property type="evidence" value="ECO:0007669"/>
    <property type="project" value="UniProtKB-UniRule"/>
</dbReference>
<dbReference type="GO" id="GO:0019441">
    <property type="term" value="P:L-tryptophan catabolic process to kynurenine"/>
    <property type="evidence" value="ECO:0007669"/>
    <property type="project" value="TreeGrafter"/>
</dbReference>
<gene>
    <name evidence="5" type="primary">BNA5</name>
    <name evidence="8" type="ORF">QBC35DRAFT_417859</name>
</gene>
<evidence type="ECO:0000256" key="7">
    <source>
        <dbReference type="SAM" id="MobiDB-lite"/>
    </source>
</evidence>
<protein>
    <recommendedName>
        <fullName evidence="5 6">Kynureninase</fullName>
        <ecNumber evidence="5 6">3.7.1.3</ecNumber>
    </recommendedName>
    <alternativeName>
        <fullName evidence="5">Biosynthesis of nicotinic acid protein 5</fullName>
    </alternativeName>
    <alternativeName>
        <fullName evidence="5">L-kynurenine hydrolase</fullName>
    </alternativeName>
</protein>
<keyword evidence="2 5" id="KW-0662">Pyridine nucleotide biosynthesis</keyword>
<dbReference type="HAMAP" id="MF_01970">
    <property type="entry name" value="Kynureninase"/>
    <property type="match status" value="1"/>
</dbReference>
<reference evidence="8" key="1">
    <citation type="journal article" date="2023" name="Mol. Phylogenet. Evol.">
        <title>Genome-scale phylogeny and comparative genomics of the fungal order Sordariales.</title>
        <authorList>
            <person name="Hensen N."/>
            <person name="Bonometti L."/>
            <person name="Westerberg I."/>
            <person name="Brannstrom I.O."/>
            <person name="Guillou S."/>
            <person name="Cros-Aarteil S."/>
            <person name="Calhoun S."/>
            <person name="Haridas S."/>
            <person name="Kuo A."/>
            <person name="Mondo S."/>
            <person name="Pangilinan J."/>
            <person name="Riley R."/>
            <person name="LaButti K."/>
            <person name="Andreopoulos B."/>
            <person name="Lipzen A."/>
            <person name="Chen C."/>
            <person name="Yan M."/>
            <person name="Daum C."/>
            <person name="Ng V."/>
            <person name="Clum A."/>
            <person name="Steindorff A."/>
            <person name="Ohm R.A."/>
            <person name="Martin F."/>
            <person name="Silar P."/>
            <person name="Natvig D.O."/>
            <person name="Lalanne C."/>
            <person name="Gautier V."/>
            <person name="Ament-Velasquez S.L."/>
            <person name="Kruys A."/>
            <person name="Hutchinson M.I."/>
            <person name="Powell A.J."/>
            <person name="Barry K."/>
            <person name="Miller A.N."/>
            <person name="Grigoriev I.V."/>
            <person name="Debuchy R."/>
            <person name="Gladieux P."/>
            <person name="Hiltunen Thoren M."/>
            <person name="Johannesson H."/>
        </authorList>
    </citation>
    <scope>NUCLEOTIDE SEQUENCE</scope>
    <source>
        <strain evidence="8">PSN309</strain>
    </source>
</reference>
<keyword evidence="9" id="KW-1185">Reference proteome</keyword>
<keyword evidence="1 5" id="KW-0963">Cytoplasm</keyword>
<feature type="binding site" evidence="5">
    <location>
        <position position="266"/>
    </location>
    <ligand>
        <name>pyridoxal 5'-phosphate</name>
        <dbReference type="ChEBI" id="CHEBI:597326"/>
    </ligand>
</feature>
<dbReference type="GO" id="GO:0030429">
    <property type="term" value="F:kynureninase activity"/>
    <property type="evidence" value="ECO:0007669"/>
    <property type="project" value="UniProtKB-UniRule"/>
</dbReference>
<evidence type="ECO:0000256" key="6">
    <source>
        <dbReference type="PIRNR" id="PIRNR038800"/>
    </source>
</evidence>
<feature type="binding site" evidence="5">
    <location>
        <position position="321"/>
    </location>
    <ligand>
        <name>pyridoxal 5'-phosphate</name>
        <dbReference type="ChEBI" id="CHEBI:597326"/>
    </ligand>
</feature>
<organism evidence="8 9">
    <name type="scientific">Podospora australis</name>
    <dbReference type="NCBI Taxonomy" id="1536484"/>
    <lineage>
        <taxon>Eukaryota</taxon>
        <taxon>Fungi</taxon>
        <taxon>Dikarya</taxon>
        <taxon>Ascomycota</taxon>
        <taxon>Pezizomycotina</taxon>
        <taxon>Sordariomycetes</taxon>
        <taxon>Sordariomycetidae</taxon>
        <taxon>Sordariales</taxon>
        <taxon>Podosporaceae</taxon>
        <taxon>Podospora</taxon>
    </lineage>
</organism>
<dbReference type="Pfam" id="PF22580">
    <property type="entry name" value="KYNU_C"/>
    <property type="match status" value="1"/>
</dbReference>
<accession>A0AAN6WPH6</accession>
<feature type="region of interest" description="Disordered" evidence="7">
    <location>
        <begin position="59"/>
        <end position="81"/>
    </location>
</feature>
<feature type="binding site" evidence="5">
    <location>
        <position position="154"/>
    </location>
    <ligand>
        <name>pyridoxal 5'-phosphate</name>
        <dbReference type="ChEBI" id="CHEBI:597326"/>
    </ligand>
</feature>
<comment type="pathway">
    <text evidence="5 6">Amino-acid degradation; L-kynurenine degradation; L-alanine and anthranilate from L-kynurenine: step 1/1.</text>
</comment>
<feature type="binding site" evidence="5">
    <location>
        <position position="153"/>
    </location>
    <ligand>
        <name>pyridoxal 5'-phosphate</name>
        <dbReference type="ChEBI" id="CHEBI:597326"/>
    </ligand>
</feature>
<dbReference type="InterPro" id="IPR010111">
    <property type="entry name" value="Kynureninase"/>
</dbReference>
<comment type="catalytic activity">
    <reaction evidence="6">
        <text>3-hydroxy-L-kynurenine + H2O = 3-hydroxyanthranilate + L-alanine + H(+)</text>
        <dbReference type="Rhea" id="RHEA:25143"/>
        <dbReference type="ChEBI" id="CHEBI:15377"/>
        <dbReference type="ChEBI" id="CHEBI:15378"/>
        <dbReference type="ChEBI" id="CHEBI:36559"/>
        <dbReference type="ChEBI" id="CHEBI:57972"/>
        <dbReference type="ChEBI" id="CHEBI:58125"/>
        <dbReference type="EC" id="3.7.1.3"/>
    </reaction>
</comment>
<dbReference type="GO" id="GO:0097053">
    <property type="term" value="P:L-kynurenine catabolic process"/>
    <property type="evidence" value="ECO:0007669"/>
    <property type="project" value="UniProtKB-UniRule"/>
</dbReference>
<dbReference type="GO" id="GO:0019805">
    <property type="term" value="P:quinolinate biosynthetic process"/>
    <property type="evidence" value="ECO:0007669"/>
    <property type="project" value="UniProtKB-UniRule"/>
</dbReference>
<dbReference type="FunFam" id="3.40.640.10:FF:000031">
    <property type="entry name" value="Kynureninase"/>
    <property type="match status" value="1"/>
</dbReference>
<dbReference type="PANTHER" id="PTHR14084">
    <property type="entry name" value="KYNURENINASE"/>
    <property type="match status" value="1"/>
</dbReference>
<dbReference type="SUPFAM" id="SSF53383">
    <property type="entry name" value="PLP-dependent transferases"/>
    <property type="match status" value="1"/>
</dbReference>
<dbReference type="InterPro" id="IPR015424">
    <property type="entry name" value="PyrdxlP-dep_Trfase"/>
</dbReference>
<keyword evidence="4 5" id="KW-0663">Pyridoxal phosphate</keyword>
<comment type="caution">
    <text evidence="5">Lacks conserved residue(s) required for the propagation of feature annotation.</text>
</comment>
<comment type="cofactor">
    <cofactor evidence="5 6">
        <name>pyridoxal 5'-phosphate</name>
        <dbReference type="ChEBI" id="CHEBI:597326"/>
    </cofactor>
</comment>
<comment type="pathway">
    <text evidence="5 6">Cofactor biosynthesis; NAD(+) biosynthesis; quinolinate from L-kynurenine: step 2/3.</text>
</comment>
<feature type="binding site" evidence="5">
    <location>
        <position position="291"/>
    </location>
    <ligand>
        <name>pyridoxal 5'-phosphate</name>
        <dbReference type="ChEBI" id="CHEBI:597326"/>
    </ligand>
</feature>
<reference evidence="8" key="2">
    <citation type="submission" date="2023-05" db="EMBL/GenBank/DDBJ databases">
        <authorList>
            <consortium name="Lawrence Berkeley National Laboratory"/>
            <person name="Steindorff A."/>
            <person name="Hensen N."/>
            <person name="Bonometti L."/>
            <person name="Westerberg I."/>
            <person name="Brannstrom I.O."/>
            <person name="Guillou S."/>
            <person name="Cros-Aarteil S."/>
            <person name="Calhoun S."/>
            <person name="Haridas S."/>
            <person name="Kuo A."/>
            <person name="Mondo S."/>
            <person name="Pangilinan J."/>
            <person name="Riley R."/>
            <person name="Labutti K."/>
            <person name="Andreopoulos B."/>
            <person name="Lipzen A."/>
            <person name="Chen C."/>
            <person name="Yanf M."/>
            <person name="Daum C."/>
            <person name="Ng V."/>
            <person name="Clum A."/>
            <person name="Ohm R."/>
            <person name="Martin F."/>
            <person name="Silar P."/>
            <person name="Natvig D."/>
            <person name="Lalanne C."/>
            <person name="Gautier V."/>
            <person name="Ament-Velasquez S.L."/>
            <person name="Kruys A."/>
            <person name="Hutchinson M.I."/>
            <person name="Powell A.J."/>
            <person name="Barry K."/>
            <person name="Miller A.N."/>
            <person name="Grigoriev I.V."/>
            <person name="Debuchy R."/>
            <person name="Gladieux P."/>
            <person name="Thoren M.H."/>
            <person name="Johannesson H."/>
        </authorList>
    </citation>
    <scope>NUCLEOTIDE SEQUENCE</scope>
    <source>
        <strain evidence="8">PSN309</strain>
    </source>
</reference>
<keyword evidence="3 5" id="KW-0378">Hydrolase</keyword>
<feature type="region of interest" description="Disordered" evidence="7">
    <location>
        <begin position="1"/>
        <end position="20"/>
    </location>
</feature>
<dbReference type="EC" id="3.7.1.3" evidence="5 6"/>
<feature type="binding site" evidence="5">
    <location>
        <position position="269"/>
    </location>
    <ligand>
        <name>pyridoxal 5'-phosphate</name>
        <dbReference type="ChEBI" id="CHEBI:597326"/>
    </ligand>
</feature>
<dbReference type="PANTHER" id="PTHR14084:SF2">
    <property type="entry name" value="KYNURENINASE 2"/>
    <property type="match status" value="1"/>
</dbReference>
<dbReference type="InterPro" id="IPR015422">
    <property type="entry name" value="PyrdxlP-dep_Trfase_small"/>
</dbReference>
<sequence>MPSAVIIAATPEEPQKQSTFTPEAATLEYAREQDRNDKLAYLRDQFNIPTRGSLRKKALDGTIPASNPEDDSEDNKPSVYLVGNSLGAQPRSISRNIPAQLETWASFGVNGHFSSLENSPLEAWQDLAESCAKKSVELVGATSHEEIIYMNTLTVNLHLMMATFYKPTTERHKVIVEWKPFPSDWYAIQSQISHHGFDPSTSLIEIQPDSPSLYLSTETILSVIDQHASSTALLLLPGIQYYTGQSLNIPLITSYAQSRGIVVGWDLAHAAGNIPLSLHDWNVDFAVWCTYKYLNSGPGATSGCFVHSKHHGQKLPRLAGWYGSDKSVRFKMEKEFIPARGAAGWQLSNPSAIDLACVSASLDMFQNVGMRELRQKAVKLTGYLEWLLVGLLSDQQEEKKFKILTPQNPEERGSQLSLLLTDEDILEKVFKKLQEGGIICDARKPGVIRVAPVPMYCTFEDVWRFVEIFGRALEEV</sequence>